<gene>
    <name evidence="2" type="ORF">HDA32_001146</name>
</gene>
<dbReference type="Proteomes" id="UP000589036">
    <property type="component" value="Unassembled WGS sequence"/>
</dbReference>
<reference evidence="2 3" key="1">
    <citation type="submission" date="2020-07" db="EMBL/GenBank/DDBJ databases">
        <title>Sequencing the genomes of 1000 actinobacteria strains.</title>
        <authorList>
            <person name="Klenk H.-P."/>
        </authorList>
    </citation>
    <scope>NUCLEOTIDE SEQUENCE [LARGE SCALE GENOMIC DNA]</scope>
    <source>
        <strain evidence="2 3">CXB654</strain>
    </source>
</reference>
<evidence type="ECO:0000256" key="1">
    <source>
        <dbReference type="SAM" id="MobiDB-lite"/>
    </source>
</evidence>
<feature type="region of interest" description="Disordered" evidence="1">
    <location>
        <begin position="1"/>
        <end position="22"/>
    </location>
</feature>
<proteinExistence type="predicted"/>
<sequence length="542" mass="59889">MVAIVQEPHPPKPNGPRSRHEAAVLAERQRRARLKGERRRTEAARIWAEFGVAVERVDALRDIVATVVSASGEPDEAVVLRRLLDGAPSEGGPRELRRLLRAMPPLAAIPHIADLYAIGLPMVAGVGAQAALLAAAGSATPDGLASVDSDSPAWRLWRDVLLVRHGSVPMDPAGFTRAAPLAAVDDYLDNGGESVARHWSQREAAERVYLLARVDPHELTEADLLDLEWDDEIWRRRMIDAAPQPPPEDAPELTRLLYAVGAGDADALAQAAHMLPDEKAEMIGRVLDSPAHLDTWPEELVRDPGMWPALGQVWKPDAQAVPTDDHTSDFVSWCGLRDGYHMLLDLDDGAEEVFGLFERAPDPKVREEAVNMQVYLRFRFSAPTDSGVLSWGESRLRNLGRGNPTLAANLRWIAERKAASVNDREPVPNPYLELGVHHGAPAAEWQSAWRALRRKLRGNTGDLSDINLARDRLRDMETAGGLGQHRFFQVPLDQGFLLPQPRIPRCLVPEGTILTRRTPPLRDVDVERLRAVAADDLLTRMQ</sequence>
<accession>A0A852TNU1</accession>
<evidence type="ECO:0000313" key="2">
    <source>
        <dbReference type="EMBL" id="NYE46026.1"/>
    </source>
</evidence>
<comment type="caution">
    <text evidence="2">The sequence shown here is derived from an EMBL/GenBank/DDBJ whole genome shotgun (WGS) entry which is preliminary data.</text>
</comment>
<dbReference type="AlphaFoldDB" id="A0A852TNU1"/>
<organism evidence="2 3">
    <name type="scientific">Spinactinospora alkalitolerans</name>
    <dbReference type="NCBI Taxonomy" id="687207"/>
    <lineage>
        <taxon>Bacteria</taxon>
        <taxon>Bacillati</taxon>
        <taxon>Actinomycetota</taxon>
        <taxon>Actinomycetes</taxon>
        <taxon>Streptosporangiales</taxon>
        <taxon>Nocardiopsidaceae</taxon>
        <taxon>Spinactinospora</taxon>
    </lineage>
</organism>
<keyword evidence="3" id="KW-1185">Reference proteome</keyword>
<dbReference type="RefSeq" id="WP_179642191.1">
    <property type="nucleotide sequence ID" value="NZ_BAAAYY010000024.1"/>
</dbReference>
<evidence type="ECO:0000313" key="3">
    <source>
        <dbReference type="Proteomes" id="UP000589036"/>
    </source>
</evidence>
<dbReference type="EMBL" id="JACCCC010000001">
    <property type="protein sequence ID" value="NYE46026.1"/>
    <property type="molecule type" value="Genomic_DNA"/>
</dbReference>
<name>A0A852TNU1_9ACTN</name>
<protein>
    <submittedName>
        <fullName evidence="2">Uncharacterized protein</fullName>
    </submittedName>
</protein>